<reference evidence="2 3" key="1">
    <citation type="submission" date="2024-01" db="EMBL/GenBank/DDBJ databases">
        <title>Genome insights into Plantactinospora veratri sp. nov.</title>
        <authorList>
            <person name="Wang L."/>
        </authorList>
    </citation>
    <scope>NUCLEOTIDE SEQUENCE [LARGE SCALE GENOMIC DNA]</scope>
    <source>
        <strain evidence="2 3">NEAU-FHS4</strain>
    </source>
</reference>
<evidence type="ECO:0000259" key="1">
    <source>
        <dbReference type="Pfam" id="PF20058"/>
    </source>
</evidence>
<protein>
    <submittedName>
        <fullName evidence="2">DUF6457 domain-containing protein</fullName>
    </submittedName>
</protein>
<sequence length="91" mass="9196">MNAMDRWVAAACAELDLDPTEVDVPRVLDLARDVAHNVLRPGAPVTAYLLGLAVGRGADPAVAAAGLAALATRWPADRAAAGPTAVPDGDA</sequence>
<accession>A0ABU7SIQ1</accession>
<dbReference type="EMBL" id="JAZGQL010000020">
    <property type="protein sequence ID" value="MEE6309836.1"/>
    <property type="molecule type" value="Genomic_DNA"/>
</dbReference>
<dbReference type="InterPro" id="IPR045598">
    <property type="entry name" value="DUF6457"/>
</dbReference>
<evidence type="ECO:0000313" key="2">
    <source>
        <dbReference type="EMBL" id="MEE6309836.1"/>
    </source>
</evidence>
<proteinExistence type="predicted"/>
<gene>
    <name evidence="2" type="ORF">V1634_23660</name>
</gene>
<organism evidence="2 3">
    <name type="scientific">Plantactinospora veratri</name>
    <dbReference type="NCBI Taxonomy" id="1436122"/>
    <lineage>
        <taxon>Bacteria</taxon>
        <taxon>Bacillati</taxon>
        <taxon>Actinomycetota</taxon>
        <taxon>Actinomycetes</taxon>
        <taxon>Micromonosporales</taxon>
        <taxon>Micromonosporaceae</taxon>
        <taxon>Plantactinospora</taxon>
    </lineage>
</organism>
<dbReference type="Pfam" id="PF20058">
    <property type="entry name" value="DUF6457"/>
    <property type="match status" value="1"/>
</dbReference>
<evidence type="ECO:0000313" key="3">
    <source>
        <dbReference type="Proteomes" id="UP001339911"/>
    </source>
</evidence>
<comment type="caution">
    <text evidence="2">The sequence shown here is derived from an EMBL/GenBank/DDBJ whole genome shotgun (WGS) entry which is preliminary data.</text>
</comment>
<keyword evidence="3" id="KW-1185">Reference proteome</keyword>
<feature type="domain" description="DUF6457" evidence="1">
    <location>
        <begin position="2"/>
        <end position="77"/>
    </location>
</feature>
<name>A0ABU7SIQ1_9ACTN</name>
<dbReference type="Proteomes" id="UP001339911">
    <property type="component" value="Unassembled WGS sequence"/>
</dbReference>
<dbReference type="RefSeq" id="WP_331210091.1">
    <property type="nucleotide sequence ID" value="NZ_JAZGQL010000020.1"/>
</dbReference>